<name>A0A8B7PPC1_HYAAZ</name>
<feature type="compositionally biased region" description="Low complexity" evidence="1">
    <location>
        <begin position="227"/>
        <end position="243"/>
    </location>
</feature>
<evidence type="ECO:0000313" key="4">
    <source>
        <dbReference type="RefSeq" id="XP_018027286.1"/>
    </source>
</evidence>
<accession>A0A8B7PPC1</accession>
<feature type="compositionally biased region" description="Polar residues" evidence="1">
    <location>
        <begin position="196"/>
        <end position="207"/>
    </location>
</feature>
<dbReference type="Pfam" id="PF15696">
    <property type="entry name" value="RAD51_interact"/>
    <property type="match status" value="1"/>
</dbReference>
<evidence type="ECO:0000313" key="3">
    <source>
        <dbReference type="Proteomes" id="UP000694843"/>
    </source>
</evidence>
<dbReference type="GeneID" id="108682600"/>
<feature type="domain" description="RAD51 interacting motif" evidence="2">
    <location>
        <begin position="470"/>
        <end position="492"/>
    </location>
</feature>
<evidence type="ECO:0000259" key="2">
    <source>
        <dbReference type="Pfam" id="PF15696"/>
    </source>
</evidence>
<dbReference type="AlphaFoldDB" id="A0A8B7PPC1"/>
<dbReference type="OMA" id="ANCNNAK"/>
<dbReference type="Proteomes" id="UP000694843">
    <property type="component" value="Unplaced"/>
</dbReference>
<feature type="compositionally biased region" description="Low complexity" evidence="1">
    <location>
        <begin position="326"/>
        <end position="338"/>
    </location>
</feature>
<sequence>MTSFLGKRIRKVVNYAALDQDTDISDEDEFSGFVVRGCYNLDKESPASLKNDNKTSVCFTNKLKKMSRNIDSASDYEVASSDGDALESSSGSTAGRLSVRDRLFERDLAAAVEMSSKPALISDYNADKSQAYSAPHGDDETKASHVGASSPYKIRETSKQKSGVNESNEQPSAQSLDPIVGESVKGDAATNKEQSEVSATPENNITRKSVPKKPTVGISVSSDDHFSPAATKKSNKKSSATARSSHKRGVEALNGEVQASAPTRSKRACRRETFKPDIDSESEDSWAESSEDDANCSDPSDFEESPKSKKRNSVARIQNPKELVKSSENTVNNNTNSNIVAKSTKNPDHVQATSSSPRTQHFPISKNQDVSSTVNCDSRTKPSKIASFKASRVSVPTKLCDANEKSSVREDVIESCPASRNNSSVVAASSRNLPFRSSSSPKLGLARAPFRSPAIASKNTPTNNLSVNSTPGLGLRLGLSRRTSLKSLHPNATIK</sequence>
<protein>
    <submittedName>
        <fullName evidence="4">RAD51-associated protein 1</fullName>
    </submittedName>
</protein>
<reference evidence="4" key="1">
    <citation type="submission" date="2025-08" db="UniProtKB">
        <authorList>
            <consortium name="RefSeq"/>
        </authorList>
    </citation>
    <scope>IDENTIFICATION</scope>
    <source>
        <tissue evidence="4">Whole organism</tissue>
    </source>
</reference>
<feature type="region of interest" description="Disordered" evidence="1">
    <location>
        <begin position="130"/>
        <end position="380"/>
    </location>
</feature>
<keyword evidence="3" id="KW-1185">Reference proteome</keyword>
<dbReference type="InterPro" id="IPR031419">
    <property type="entry name" value="RAD51_interact"/>
</dbReference>
<evidence type="ECO:0000256" key="1">
    <source>
        <dbReference type="SAM" id="MobiDB-lite"/>
    </source>
</evidence>
<feature type="compositionally biased region" description="Polar residues" evidence="1">
    <location>
        <begin position="160"/>
        <end position="175"/>
    </location>
</feature>
<feature type="compositionally biased region" description="Acidic residues" evidence="1">
    <location>
        <begin position="279"/>
        <end position="303"/>
    </location>
</feature>
<dbReference type="RefSeq" id="XP_018027286.1">
    <property type="nucleotide sequence ID" value="XM_018171797.2"/>
</dbReference>
<gene>
    <name evidence="4" type="primary">LOC108682600</name>
</gene>
<organism evidence="3 4">
    <name type="scientific">Hyalella azteca</name>
    <name type="common">Amphipod</name>
    <dbReference type="NCBI Taxonomy" id="294128"/>
    <lineage>
        <taxon>Eukaryota</taxon>
        <taxon>Metazoa</taxon>
        <taxon>Ecdysozoa</taxon>
        <taxon>Arthropoda</taxon>
        <taxon>Crustacea</taxon>
        <taxon>Multicrustacea</taxon>
        <taxon>Malacostraca</taxon>
        <taxon>Eumalacostraca</taxon>
        <taxon>Peracarida</taxon>
        <taxon>Amphipoda</taxon>
        <taxon>Senticaudata</taxon>
        <taxon>Talitrida</taxon>
        <taxon>Talitroidea</taxon>
        <taxon>Hyalellidae</taxon>
        <taxon>Hyalella</taxon>
    </lineage>
</organism>
<feature type="compositionally biased region" description="Polar residues" evidence="1">
    <location>
        <begin position="365"/>
        <end position="377"/>
    </location>
</feature>
<proteinExistence type="predicted"/>
<dbReference type="KEGG" id="hazt:108682600"/>